<dbReference type="AlphaFoldDB" id="M7CJE6"/>
<organism evidence="1 2">
    <name type="scientific">Chelonia mydas</name>
    <name type="common">Green sea-turtle</name>
    <name type="synonym">Chelonia agassizi</name>
    <dbReference type="NCBI Taxonomy" id="8469"/>
    <lineage>
        <taxon>Eukaryota</taxon>
        <taxon>Metazoa</taxon>
        <taxon>Chordata</taxon>
        <taxon>Craniata</taxon>
        <taxon>Vertebrata</taxon>
        <taxon>Euteleostomi</taxon>
        <taxon>Archelosauria</taxon>
        <taxon>Testudinata</taxon>
        <taxon>Testudines</taxon>
        <taxon>Cryptodira</taxon>
        <taxon>Durocryptodira</taxon>
        <taxon>Americhelydia</taxon>
        <taxon>Chelonioidea</taxon>
        <taxon>Cheloniidae</taxon>
        <taxon>Chelonia</taxon>
    </lineage>
</organism>
<keyword evidence="2" id="KW-1185">Reference proteome</keyword>
<accession>M7CJE6</accession>
<dbReference type="InterPro" id="IPR016024">
    <property type="entry name" value="ARM-type_fold"/>
</dbReference>
<evidence type="ECO:0000313" key="1">
    <source>
        <dbReference type="EMBL" id="EMP41142.1"/>
    </source>
</evidence>
<proteinExistence type="predicted"/>
<dbReference type="Proteomes" id="UP000031443">
    <property type="component" value="Unassembled WGS sequence"/>
</dbReference>
<reference evidence="2" key="1">
    <citation type="journal article" date="2013" name="Nat. Genet.">
        <title>The draft genomes of soft-shell turtle and green sea turtle yield insights into the development and evolution of the turtle-specific body plan.</title>
        <authorList>
            <person name="Wang Z."/>
            <person name="Pascual-Anaya J."/>
            <person name="Zadissa A."/>
            <person name="Li W."/>
            <person name="Niimura Y."/>
            <person name="Huang Z."/>
            <person name="Li C."/>
            <person name="White S."/>
            <person name="Xiong Z."/>
            <person name="Fang D."/>
            <person name="Wang B."/>
            <person name="Ming Y."/>
            <person name="Chen Y."/>
            <person name="Zheng Y."/>
            <person name="Kuraku S."/>
            <person name="Pignatelli M."/>
            <person name="Herrero J."/>
            <person name="Beal K."/>
            <person name="Nozawa M."/>
            <person name="Li Q."/>
            <person name="Wang J."/>
            <person name="Zhang H."/>
            <person name="Yu L."/>
            <person name="Shigenobu S."/>
            <person name="Wang J."/>
            <person name="Liu J."/>
            <person name="Flicek P."/>
            <person name="Searle S."/>
            <person name="Wang J."/>
            <person name="Kuratani S."/>
            <person name="Yin Y."/>
            <person name="Aken B."/>
            <person name="Zhang G."/>
            <person name="Irie N."/>
        </authorList>
    </citation>
    <scope>NUCLEOTIDE SEQUENCE [LARGE SCALE GENOMIC DNA]</scope>
</reference>
<sequence>MQLWLDEQLEQLTLRQMASASSCFRDSVVTEGHQAKGLFVTQGTVRPNQRGRGKAKDDQTHLFLVELLVFLFRRLNKDEEEETCASLFILDRIVCHLPREHLEERREALDSLVHLARLFLVELLVFLFRRLDEEEENCASIFILDRIVQSNWCRSSPRATLPQELLAQLLILNPALVAANSDGQKGYTSIRCHLAHSDKQPDDKSFLYKCWGTVLMFFPAESIKPHLRLLVEMVDFREEEEREVQWIGKIFLIPMSMAMTLRS</sequence>
<evidence type="ECO:0000313" key="2">
    <source>
        <dbReference type="Proteomes" id="UP000031443"/>
    </source>
</evidence>
<protein>
    <submittedName>
        <fullName evidence="1">Uncharacterized protein</fullName>
    </submittedName>
</protein>
<gene>
    <name evidence="1" type="ORF">UY3_01619</name>
</gene>
<dbReference type="SUPFAM" id="SSF48371">
    <property type="entry name" value="ARM repeat"/>
    <property type="match status" value="1"/>
</dbReference>
<name>M7CJE6_CHEMY</name>
<dbReference type="EMBL" id="KB498514">
    <property type="protein sequence ID" value="EMP41142.1"/>
    <property type="molecule type" value="Genomic_DNA"/>
</dbReference>